<proteinExistence type="predicted"/>
<sequence>MKTATDYNLQSGTHGLKWYKFWTPGLKPFTTKARIIEALNLGLTVYCEDKIMRTITSWDGKRWASIT</sequence>
<dbReference type="AlphaFoldDB" id="A0A0F8ZZZ9"/>
<reference evidence="1" key="1">
    <citation type="journal article" date="2015" name="Nature">
        <title>Complex archaea that bridge the gap between prokaryotes and eukaryotes.</title>
        <authorList>
            <person name="Spang A."/>
            <person name="Saw J.H."/>
            <person name="Jorgensen S.L."/>
            <person name="Zaremba-Niedzwiedzka K."/>
            <person name="Martijn J."/>
            <person name="Lind A.E."/>
            <person name="van Eijk R."/>
            <person name="Schleper C."/>
            <person name="Guy L."/>
            <person name="Ettema T.J."/>
        </authorList>
    </citation>
    <scope>NUCLEOTIDE SEQUENCE</scope>
</reference>
<accession>A0A0F8ZZZ9</accession>
<comment type="caution">
    <text evidence="1">The sequence shown here is derived from an EMBL/GenBank/DDBJ whole genome shotgun (WGS) entry which is preliminary data.</text>
</comment>
<organism evidence="1">
    <name type="scientific">marine sediment metagenome</name>
    <dbReference type="NCBI Taxonomy" id="412755"/>
    <lineage>
        <taxon>unclassified sequences</taxon>
        <taxon>metagenomes</taxon>
        <taxon>ecological metagenomes</taxon>
    </lineage>
</organism>
<name>A0A0F8ZZZ9_9ZZZZ</name>
<evidence type="ECO:0000313" key="1">
    <source>
        <dbReference type="EMBL" id="KKK99433.1"/>
    </source>
</evidence>
<dbReference type="EMBL" id="LAZR01045205">
    <property type="protein sequence ID" value="KKK99433.1"/>
    <property type="molecule type" value="Genomic_DNA"/>
</dbReference>
<protein>
    <submittedName>
        <fullName evidence="1">Uncharacterized protein</fullName>
    </submittedName>
</protein>
<gene>
    <name evidence="1" type="ORF">LCGC14_2632770</name>
</gene>